<comment type="caution">
    <text evidence="2">The sequence shown here is derived from an EMBL/GenBank/DDBJ whole genome shotgun (WGS) entry which is preliminary data.</text>
</comment>
<sequence>MSHGRTALAFAFAGFHREGLNSPKHQDHGQHQRRDRASTAHGGRSRRVSITEALRRLVGYGDLVYRATKVDGSEVLIRRGKELERIHLV</sequence>
<reference evidence="2" key="1">
    <citation type="submission" date="2017-12" db="EMBL/GenBank/DDBJ databases">
        <title>Sequencing the genomes of 1000 Actinobacteria strains.</title>
        <authorList>
            <person name="Klenk H.-P."/>
        </authorList>
    </citation>
    <scope>NUCLEOTIDE SEQUENCE [LARGE SCALE GENOMIC DNA]</scope>
    <source>
        <strain evidence="2">DSM 44228</strain>
    </source>
</reference>
<protein>
    <submittedName>
        <fullName evidence="2">Uncharacterized protein</fullName>
    </submittedName>
</protein>
<feature type="region of interest" description="Disordered" evidence="1">
    <location>
        <begin position="18"/>
        <end position="47"/>
    </location>
</feature>
<evidence type="ECO:0000313" key="2">
    <source>
        <dbReference type="EMBL" id="PKW16845.1"/>
    </source>
</evidence>
<keyword evidence="3" id="KW-1185">Reference proteome</keyword>
<evidence type="ECO:0000256" key="1">
    <source>
        <dbReference type="SAM" id="MobiDB-lite"/>
    </source>
</evidence>
<dbReference type="AlphaFoldDB" id="A0A2N3Y1R4"/>
<proteinExistence type="predicted"/>
<dbReference type="EMBL" id="PJNB01000001">
    <property type="protein sequence ID" value="PKW16845.1"/>
    <property type="molecule type" value="Genomic_DNA"/>
</dbReference>
<dbReference type="RefSeq" id="WP_010315277.1">
    <property type="nucleotide sequence ID" value="NZ_CP061007.1"/>
</dbReference>
<gene>
    <name evidence="2" type="ORF">A8926_4740</name>
</gene>
<dbReference type="OrthoDB" id="3696136at2"/>
<name>A0A2N3Y1R4_SACSN</name>
<organism evidence="2 3">
    <name type="scientific">Saccharopolyspora spinosa</name>
    <dbReference type="NCBI Taxonomy" id="60894"/>
    <lineage>
        <taxon>Bacteria</taxon>
        <taxon>Bacillati</taxon>
        <taxon>Actinomycetota</taxon>
        <taxon>Actinomycetes</taxon>
        <taxon>Pseudonocardiales</taxon>
        <taxon>Pseudonocardiaceae</taxon>
        <taxon>Saccharopolyspora</taxon>
    </lineage>
</organism>
<evidence type="ECO:0000313" key="3">
    <source>
        <dbReference type="Proteomes" id="UP000233786"/>
    </source>
</evidence>
<dbReference type="Proteomes" id="UP000233786">
    <property type="component" value="Unassembled WGS sequence"/>
</dbReference>
<accession>A0A2N3Y1R4</accession>
<feature type="compositionally biased region" description="Basic and acidic residues" evidence="1">
    <location>
        <begin position="18"/>
        <end position="38"/>
    </location>
</feature>